<keyword evidence="2" id="KW-0808">Transferase</keyword>
<evidence type="ECO:0000313" key="2">
    <source>
        <dbReference type="EMBL" id="QNM08954.1"/>
    </source>
</evidence>
<gene>
    <name evidence="2" type="ORF">H9Q79_01225</name>
</gene>
<dbReference type="GO" id="GO:0008757">
    <property type="term" value="F:S-adenosylmethionine-dependent methyltransferase activity"/>
    <property type="evidence" value="ECO:0007669"/>
    <property type="project" value="InterPro"/>
</dbReference>
<keyword evidence="3" id="KW-1185">Reference proteome</keyword>
<evidence type="ECO:0000313" key="3">
    <source>
        <dbReference type="Proteomes" id="UP000515860"/>
    </source>
</evidence>
<dbReference type="AlphaFoldDB" id="A0A7G9GDS2"/>
<feature type="domain" description="Methyltransferase type 11" evidence="1">
    <location>
        <begin position="54"/>
        <end position="148"/>
    </location>
</feature>
<dbReference type="InterPro" id="IPR029063">
    <property type="entry name" value="SAM-dependent_MTases_sf"/>
</dbReference>
<reference evidence="2 3" key="1">
    <citation type="submission" date="2020-08" db="EMBL/GenBank/DDBJ databases">
        <authorList>
            <person name="Liu C."/>
            <person name="Sun Q."/>
        </authorList>
    </citation>
    <scope>NUCLEOTIDE SEQUENCE [LARGE SCALE GENOMIC DNA]</scope>
    <source>
        <strain evidence="2 3">NSJ-29</strain>
    </source>
</reference>
<dbReference type="Gene3D" id="3.40.50.150">
    <property type="entry name" value="Vaccinia Virus protein VP39"/>
    <property type="match status" value="1"/>
</dbReference>
<protein>
    <submittedName>
        <fullName evidence="2">Class I SAM-dependent methyltransferase</fullName>
    </submittedName>
</protein>
<dbReference type="GO" id="GO:0032259">
    <property type="term" value="P:methylation"/>
    <property type="evidence" value="ECO:0007669"/>
    <property type="project" value="UniProtKB-KW"/>
</dbReference>
<dbReference type="PANTHER" id="PTHR42912">
    <property type="entry name" value="METHYLTRANSFERASE"/>
    <property type="match status" value="1"/>
</dbReference>
<dbReference type="EMBL" id="CP060635">
    <property type="protein sequence ID" value="QNM08954.1"/>
    <property type="molecule type" value="Genomic_DNA"/>
</dbReference>
<accession>A0A7G9GDS2</accession>
<dbReference type="RefSeq" id="WP_118648479.1">
    <property type="nucleotide sequence ID" value="NZ_CP060635.1"/>
</dbReference>
<evidence type="ECO:0000259" key="1">
    <source>
        <dbReference type="Pfam" id="PF08241"/>
    </source>
</evidence>
<proteinExistence type="predicted"/>
<dbReference type="InterPro" id="IPR050508">
    <property type="entry name" value="Methyltransf_Superfamily"/>
</dbReference>
<organism evidence="2 3">
    <name type="scientific">Wansuia hejianensis</name>
    <dbReference type="NCBI Taxonomy" id="2763667"/>
    <lineage>
        <taxon>Bacteria</taxon>
        <taxon>Bacillati</taxon>
        <taxon>Bacillota</taxon>
        <taxon>Clostridia</taxon>
        <taxon>Lachnospirales</taxon>
        <taxon>Lachnospiraceae</taxon>
        <taxon>Wansuia</taxon>
    </lineage>
</organism>
<dbReference type="CDD" id="cd02440">
    <property type="entry name" value="AdoMet_MTases"/>
    <property type="match status" value="1"/>
</dbReference>
<dbReference type="InterPro" id="IPR013216">
    <property type="entry name" value="Methyltransf_11"/>
</dbReference>
<dbReference type="KEGG" id="whj:H9Q79_01225"/>
<dbReference type="Proteomes" id="UP000515860">
    <property type="component" value="Chromosome"/>
</dbReference>
<dbReference type="SUPFAM" id="SSF53335">
    <property type="entry name" value="S-adenosyl-L-methionine-dependent methyltransferases"/>
    <property type="match status" value="1"/>
</dbReference>
<dbReference type="Pfam" id="PF08241">
    <property type="entry name" value="Methyltransf_11"/>
    <property type="match status" value="1"/>
</dbReference>
<name>A0A7G9GDS2_9FIRM</name>
<sequence length="249" mass="28896">MSCQKEIQEYWNARSGDFSEISREELESPEAGQWIEYFSGILPHPEEGKAVRVLDCGAGAGFYTVLLAEYGCRVTAVDYSQGMVEQIKEALKKRELEADVFQMNVQELHFPDNTFDAVVSRNLFWNLEEPVKAYRELYRVLKPEGVLMVSDGNFYLHLYDGRYASAREEQQRFRPAGCHDRHNEAKVDYSVMEKIAESLPLSKRQRPDWDLEQLIGLGYEEIHTEIHYYNGRIGRQLPVSFRISAKKQK</sequence>
<keyword evidence="2" id="KW-0489">Methyltransferase</keyword>